<reference evidence="2 3" key="1">
    <citation type="submission" date="2017-01" db="EMBL/GenBank/DDBJ databases">
        <title>New insights into the genetic diversity of Chromobacterium isolated from tropical freshwater lake.</title>
        <authorList>
            <person name="Santos A.B."/>
            <person name="Nascimento A.M."/>
            <person name="Da Silva P.C."/>
        </authorList>
    </citation>
    <scope>NUCLEOTIDE SEQUENCE [LARGE SCALE GENOMIC DNA]</scope>
    <source>
        <strain evidence="2 3">56AF</strain>
    </source>
</reference>
<sequence>MPLLTRRQIKASSTSPLQSASQKGMDGSFSNGGKVSPAWTDIVIDSVDGRMESTSLCSTKFRSLMVIDHSFPVSSWSALAKAFSMARGDISLIEVFSMKVTQELVQQALSRFAVLFPLPEHSKTPELVEIWYGIFHDMEVDVFKVACQECFARLTSFPLPADLNRFVSEL</sequence>
<accession>A0A2S9WZA2</accession>
<gene>
    <name evidence="2" type="ORF">BUE93_20905</name>
</gene>
<dbReference type="Proteomes" id="UP000239469">
    <property type="component" value="Unassembled WGS sequence"/>
</dbReference>
<feature type="compositionally biased region" description="Polar residues" evidence="1">
    <location>
        <begin position="10"/>
        <end position="32"/>
    </location>
</feature>
<comment type="caution">
    <text evidence="2">The sequence shown here is derived from an EMBL/GenBank/DDBJ whole genome shotgun (WGS) entry which is preliminary data.</text>
</comment>
<dbReference type="EMBL" id="MTBD01000058">
    <property type="protein sequence ID" value="PRP68726.1"/>
    <property type="molecule type" value="Genomic_DNA"/>
</dbReference>
<dbReference type="AlphaFoldDB" id="A0A2S9WZA2"/>
<evidence type="ECO:0000256" key="1">
    <source>
        <dbReference type="SAM" id="MobiDB-lite"/>
    </source>
</evidence>
<feature type="region of interest" description="Disordered" evidence="1">
    <location>
        <begin position="1"/>
        <end position="32"/>
    </location>
</feature>
<evidence type="ECO:0000313" key="2">
    <source>
        <dbReference type="EMBL" id="PRP68726.1"/>
    </source>
</evidence>
<protein>
    <submittedName>
        <fullName evidence="2">Uncharacterized protein</fullName>
    </submittedName>
</protein>
<name>A0A2S9WZA2_9NEIS</name>
<evidence type="ECO:0000313" key="3">
    <source>
        <dbReference type="Proteomes" id="UP000239469"/>
    </source>
</evidence>
<proteinExistence type="predicted"/>
<organism evidence="2 3">
    <name type="scientific">Chromobacterium amazonense</name>
    <dbReference type="NCBI Taxonomy" id="1382803"/>
    <lineage>
        <taxon>Bacteria</taxon>
        <taxon>Pseudomonadati</taxon>
        <taxon>Pseudomonadota</taxon>
        <taxon>Betaproteobacteria</taxon>
        <taxon>Neisseriales</taxon>
        <taxon>Chromobacteriaceae</taxon>
        <taxon>Chromobacterium</taxon>
    </lineage>
</organism>